<name>A0A8D8REE1_9HEMI</name>
<reference evidence="1" key="1">
    <citation type="submission" date="2021-05" db="EMBL/GenBank/DDBJ databases">
        <authorList>
            <person name="Alioto T."/>
            <person name="Alioto T."/>
            <person name="Gomez Garrido J."/>
        </authorList>
    </citation>
    <scope>NUCLEOTIDE SEQUENCE</scope>
</reference>
<dbReference type="EMBL" id="HBUF01175427">
    <property type="protein sequence ID" value="CAG6653903.1"/>
    <property type="molecule type" value="Transcribed_RNA"/>
</dbReference>
<accession>A0A8D8REE1</accession>
<protein>
    <submittedName>
        <fullName evidence="1">Uncharacterized protein</fullName>
    </submittedName>
</protein>
<proteinExistence type="predicted"/>
<organism evidence="1">
    <name type="scientific">Cacopsylla melanoneura</name>
    <dbReference type="NCBI Taxonomy" id="428564"/>
    <lineage>
        <taxon>Eukaryota</taxon>
        <taxon>Metazoa</taxon>
        <taxon>Ecdysozoa</taxon>
        <taxon>Arthropoda</taxon>
        <taxon>Hexapoda</taxon>
        <taxon>Insecta</taxon>
        <taxon>Pterygota</taxon>
        <taxon>Neoptera</taxon>
        <taxon>Paraneoptera</taxon>
        <taxon>Hemiptera</taxon>
        <taxon>Sternorrhyncha</taxon>
        <taxon>Psylloidea</taxon>
        <taxon>Psyllidae</taxon>
        <taxon>Psyllinae</taxon>
        <taxon>Cacopsylla</taxon>
    </lineage>
</organism>
<dbReference type="AlphaFoldDB" id="A0A8D8REE1"/>
<evidence type="ECO:0000313" key="1">
    <source>
        <dbReference type="EMBL" id="CAG6647414.1"/>
    </source>
</evidence>
<dbReference type="EMBL" id="HBUF01146874">
    <property type="protein sequence ID" value="CAG6647414.1"/>
    <property type="molecule type" value="Transcribed_RNA"/>
</dbReference>
<sequence>MSHQPTLKLKISPSILPLTPQRLKKRHSLKSLEYTCQPPQCFLSNRERSRSQKNGTACMSTRLPRGCRRKFGLTRWQKLWKKKQIACGASTSIKSRPQVCLTRDHFHYQ</sequence>